<dbReference type="AlphaFoldDB" id="A0A3A1YTQ9"/>
<name>A0A3A1YTQ9_9BURK</name>
<reference evidence="2 3" key="1">
    <citation type="submission" date="2017-08" db="EMBL/GenBank/DDBJ databases">
        <title>Pusillimonas indicus sp. nov., a member of the family Alcaligenaceae isolated from surface seawater.</title>
        <authorList>
            <person name="Li J."/>
        </authorList>
    </citation>
    <scope>NUCLEOTIDE SEQUENCE [LARGE SCALE GENOMIC DNA]</scope>
    <source>
        <strain evidence="2 3">L52-1-41</strain>
    </source>
</reference>
<evidence type="ECO:0000313" key="2">
    <source>
        <dbReference type="EMBL" id="RIY41035.1"/>
    </source>
</evidence>
<proteinExistence type="predicted"/>
<comment type="caution">
    <text evidence="2">The sequence shown here is derived from an EMBL/GenBank/DDBJ whole genome shotgun (WGS) entry which is preliminary data.</text>
</comment>
<dbReference type="Proteomes" id="UP000266206">
    <property type="component" value="Unassembled WGS sequence"/>
</dbReference>
<dbReference type="OrthoDB" id="10010953at2"/>
<accession>A0A3A1YTQ9</accession>
<organism evidence="2 3">
    <name type="scientific">Neopusillimonas maritima</name>
    <dbReference type="NCBI Taxonomy" id="2026239"/>
    <lineage>
        <taxon>Bacteria</taxon>
        <taxon>Pseudomonadati</taxon>
        <taxon>Pseudomonadota</taxon>
        <taxon>Betaproteobacteria</taxon>
        <taxon>Burkholderiales</taxon>
        <taxon>Alcaligenaceae</taxon>
        <taxon>Neopusillimonas</taxon>
    </lineage>
</organism>
<protein>
    <submittedName>
        <fullName evidence="2">Uncharacterized protein</fullName>
    </submittedName>
</protein>
<gene>
    <name evidence="2" type="ORF">CJP73_07765</name>
</gene>
<evidence type="ECO:0000313" key="3">
    <source>
        <dbReference type="Proteomes" id="UP000266206"/>
    </source>
</evidence>
<dbReference type="EMBL" id="NQYH01000005">
    <property type="protein sequence ID" value="RIY41035.1"/>
    <property type="molecule type" value="Genomic_DNA"/>
</dbReference>
<dbReference type="RefSeq" id="WP_119516036.1">
    <property type="nucleotide sequence ID" value="NZ_NQYH01000005.1"/>
</dbReference>
<feature type="region of interest" description="Disordered" evidence="1">
    <location>
        <begin position="288"/>
        <end position="353"/>
    </location>
</feature>
<sequence length="353" mass="39489">MAELVLLNATNSLAGQLTSDMFGHIEPTQDPQLVIFKLDRRLENFCAAMGTKMVDGMEVRATEVSTMEVPDRFYDAITASISIGLLRRWSSYYVKAGMPHKVLDLLKQGLNMAEIARSDIGMDEGADLRTSALLTFDFGTGVNSITQFIQNLDNPVQAVVQRVNINDLALDDADSLNFVTGEIEARQDVYVSDSTWVELLYDPVEQVQGFTLLDQYPDNVPLDSQLKLNDPDSEFCQAQGTISMFVPVNATRQDRQELLDVISRGRLRKTLVTETTQIETDTVKVVPRYNPQLSDTPVLESGNANEPTPDIPHRTLESNDIEDDIVLDPGSDQQYMQDPEPENRPRNGYGFDY</sequence>
<evidence type="ECO:0000256" key="1">
    <source>
        <dbReference type="SAM" id="MobiDB-lite"/>
    </source>
</evidence>